<comment type="caution">
    <text evidence="1">The sequence shown here is derived from an EMBL/GenBank/DDBJ whole genome shotgun (WGS) entry which is preliminary data.</text>
</comment>
<protein>
    <submittedName>
        <fullName evidence="1">Uncharacterized protein</fullName>
    </submittedName>
</protein>
<dbReference type="RefSeq" id="WP_162218714.1">
    <property type="nucleotide sequence ID" value="NZ_JAAEHK010000011.1"/>
</dbReference>
<organism evidence="1 2">
    <name type="scientific">Vreelandella alkaliphila</name>
    <dbReference type="NCBI Taxonomy" id="272774"/>
    <lineage>
        <taxon>Bacteria</taxon>
        <taxon>Pseudomonadati</taxon>
        <taxon>Pseudomonadota</taxon>
        <taxon>Gammaproteobacteria</taxon>
        <taxon>Oceanospirillales</taxon>
        <taxon>Halomonadaceae</taxon>
        <taxon>Vreelandella</taxon>
    </lineage>
</organism>
<evidence type="ECO:0000313" key="1">
    <source>
        <dbReference type="EMBL" id="NDL70836.1"/>
    </source>
</evidence>
<dbReference type="OrthoDB" id="6169399at2"/>
<dbReference type="AlphaFoldDB" id="A0A7C9P3Y9"/>
<dbReference type="EMBL" id="JAAEHK010000011">
    <property type="protein sequence ID" value="NDL70836.1"/>
    <property type="molecule type" value="Genomic_DNA"/>
</dbReference>
<proteinExistence type="predicted"/>
<sequence>MNKDVINAIREKEQLPDSMTDSEIAREYKGTYTAARAAVSLGHKPLDQVINDAMAKIFPFMSNKKSKRQ</sequence>
<accession>A0A7C9P3Y9</accession>
<gene>
    <name evidence="1" type="ORF">GPL32_10015</name>
</gene>
<name>A0A7C9P3Y9_9GAMM</name>
<evidence type="ECO:0000313" key="2">
    <source>
        <dbReference type="Proteomes" id="UP000480312"/>
    </source>
</evidence>
<reference evidence="1 2" key="1">
    <citation type="submission" date="2020-01" db="EMBL/GenBank/DDBJ databases">
        <title>Whole genome sequencing of Halomonas alkaliphila strain LS44.</title>
        <authorList>
            <person name="Kumar S."/>
            <person name="Paul D."/>
            <person name="Shouche Y."/>
            <person name="Suryavanshi M.V."/>
        </authorList>
    </citation>
    <scope>NUCLEOTIDE SEQUENCE [LARGE SCALE GENOMIC DNA]</scope>
    <source>
        <strain evidence="1 2">LS44</strain>
    </source>
</reference>
<dbReference type="Proteomes" id="UP000480312">
    <property type="component" value="Unassembled WGS sequence"/>
</dbReference>